<feature type="transmembrane region" description="Helical" evidence="1">
    <location>
        <begin position="7"/>
        <end position="35"/>
    </location>
</feature>
<comment type="caution">
    <text evidence="2">The sequence shown here is derived from an EMBL/GenBank/DDBJ whole genome shotgun (WGS) entry which is preliminary data.</text>
</comment>
<evidence type="ECO:0000313" key="3">
    <source>
        <dbReference type="Proteomes" id="UP000244722"/>
    </source>
</evidence>
<keyword evidence="1" id="KW-0812">Transmembrane</keyword>
<proteinExistence type="predicted"/>
<keyword evidence="1" id="KW-1133">Transmembrane helix</keyword>
<organism evidence="2 3">
    <name type="scientific">Tuber borchii</name>
    <name type="common">White truffle</name>
    <dbReference type="NCBI Taxonomy" id="42251"/>
    <lineage>
        <taxon>Eukaryota</taxon>
        <taxon>Fungi</taxon>
        <taxon>Dikarya</taxon>
        <taxon>Ascomycota</taxon>
        <taxon>Pezizomycotina</taxon>
        <taxon>Pezizomycetes</taxon>
        <taxon>Pezizales</taxon>
        <taxon>Tuberaceae</taxon>
        <taxon>Tuber</taxon>
    </lineage>
</organism>
<keyword evidence="3" id="KW-1185">Reference proteome</keyword>
<name>A0A2T7A9G7_TUBBO</name>
<evidence type="ECO:0000313" key="2">
    <source>
        <dbReference type="EMBL" id="PUU84374.1"/>
    </source>
</evidence>
<gene>
    <name evidence="2" type="ORF">B9Z19DRAFT_1070202</name>
</gene>
<dbReference type="EMBL" id="NESQ01000001">
    <property type="protein sequence ID" value="PUU84374.1"/>
    <property type="molecule type" value="Genomic_DNA"/>
</dbReference>
<sequence length="131" mass="14940">MLFFFSFALSIFSFSLSLFFSFLFFFLSALLVPLFPHNTVISFSPSTLNSLLSLPVITSTHLHWRRHCKDSSDRTIYSRPNPFPTTLHSHRHSPSCGLEGTNPQIEGYIKFYVRRTIPLCLAALSLQISPL</sequence>
<evidence type="ECO:0000256" key="1">
    <source>
        <dbReference type="SAM" id="Phobius"/>
    </source>
</evidence>
<dbReference type="Proteomes" id="UP000244722">
    <property type="component" value="Unassembled WGS sequence"/>
</dbReference>
<keyword evidence="1" id="KW-0472">Membrane</keyword>
<reference evidence="2 3" key="1">
    <citation type="submission" date="2017-04" db="EMBL/GenBank/DDBJ databases">
        <title>Draft genome sequence of Tuber borchii Vittad., a whitish edible truffle.</title>
        <authorList>
            <consortium name="DOE Joint Genome Institute"/>
            <person name="Murat C."/>
            <person name="Kuo A."/>
            <person name="Barry K.W."/>
            <person name="Clum A."/>
            <person name="Dockter R.B."/>
            <person name="Fauchery L."/>
            <person name="Iotti M."/>
            <person name="Kohler A."/>
            <person name="Labutti K."/>
            <person name="Lindquist E.A."/>
            <person name="Lipzen A."/>
            <person name="Ohm R.A."/>
            <person name="Wang M."/>
            <person name="Grigoriev I.V."/>
            <person name="Zambonelli A."/>
            <person name="Martin F.M."/>
        </authorList>
    </citation>
    <scope>NUCLEOTIDE SEQUENCE [LARGE SCALE GENOMIC DNA]</scope>
    <source>
        <strain evidence="2 3">Tbo3840</strain>
    </source>
</reference>
<dbReference type="AlphaFoldDB" id="A0A2T7A9G7"/>
<accession>A0A2T7A9G7</accession>
<protein>
    <submittedName>
        <fullName evidence="2">Uncharacterized protein</fullName>
    </submittedName>
</protein>